<dbReference type="InterPro" id="IPR057776">
    <property type="entry name" value="UTP23_sensor"/>
</dbReference>
<comment type="caution">
    <text evidence="10">The sequence shown here is derived from an EMBL/GenBank/DDBJ whole genome shotgun (WGS) entry which is preliminary data.</text>
</comment>
<dbReference type="AlphaFoldDB" id="A0A1X2HRW6"/>
<evidence type="ECO:0000256" key="5">
    <source>
        <dbReference type="ARBA" id="ARBA00037300"/>
    </source>
</evidence>
<evidence type="ECO:0000256" key="7">
    <source>
        <dbReference type="ARBA" id="ARBA00076388"/>
    </source>
</evidence>
<dbReference type="FunCoup" id="A0A1X2HRW6">
    <property type="interactions" value="774"/>
</dbReference>
<dbReference type="GO" id="GO:0000480">
    <property type="term" value="P:endonucleolytic cleavage in 5'-ETS of tricistronic rRNA transcript (SSU-rRNA, 5.8S rRNA, LSU-rRNA)"/>
    <property type="evidence" value="ECO:0007669"/>
    <property type="project" value="EnsemblFungi"/>
</dbReference>
<dbReference type="OMA" id="CCMQALY"/>
<dbReference type="GO" id="GO:0070181">
    <property type="term" value="F:small ribosomal subunit rRNA binding"/>
    <property type="evidence" value="ECO:0007669"/>
    <property type="project" value="EnsemblFungi"/>
</dbReference>
<gene>
    <name evidence="10" type="ORF">BCR43DRAFT_481357</name>
</gene>
<dbReference type="STRING" id="13706.A0A1X2HRW6"/>
<accession>A0A1X2HRW6</accession>
<organism evidence="10 11">
    <name type="scientific">Syncephalastrum racemosum</name>
    <name type="common">Filamentous fungus</name>
    <dbReference type="NCBI Taxonomy" id="13706"/>
    <lineage>
        <taxon>Eukaryota</taxon>
        <taxon>Fungi</taxon>
        <taxon>Fungi incertae sedis</taxon>
        <taxon>Mucoromycota</taxon>
        <taxon>Mucoromycotina</taxon>
        <taxon>Mucoromycetes</taxon>
        <taxon>Mucorales</taxon>
        <taxon>Syncephalastraceae</taxon>
        <taxon>Syncephalastrum</taxon>
    </lineage>
</organism>
<reference evidence="10 11" key="1">
    <citation type="submission" date="2016-07" db="EMBL/GenBank/DDBJ databases">
        <title>Pervasive Adenine N6-methylation of Active Genes in Fungi.</title>
        <authorList>
            <consortium name="DOE Joint Genome Institute"/>
            <person name="Mondo S.J."/>
            <person name="Dannebaum R.O."/>
            <person name="Kuo R.C."/>
            <person name="Labutti K."/>
            <person name="Haridas S."/>
            <person name="Kuo A."/>
            <person name="Salamov A."/>
            <person name="Ahrendt S.R."/>
            <person name="Lipzen A."/>
            <person name="Sullivan W."/>
            <person name="Andreopoulos W.B."/>
            <person name="Clum A."/>
            <person name="Lindquist E."/>
            <person name="Daum C."/>
            <person name="Ramamoorthy G.K."/>
            <person name="Gryganskyi A."/>
            <person name="Culley D."/>
            <person name="Magnuson J.K."/>
            <person name="James T.Y."/>
            <person name="O'Malley M.A."/>
            <person name="Stajich J.E."/>
            <person name="Spatafora J.W."/>
            <person name="Visel A."/>
            <person name="Grigoriev I.V."/>
        </authorList>
    </citation>
    <scope>NUCLEOTIDE SEQUENCE [LARGE SCALE GENOMIC DNA]</scope>
    <source>
        <strain evidence="10 11">NRRL 2496</strain>
    </source>
</reference>
<evidence type="ECO:0000256" key="1">
    <source>
        <dbReference type="ARBA" id="ARBA00004604"/>
    </source>
</evidence>
<evidence type="ECO:0000313" key="10">
    <source>
        <dbReference type="EMBL" id="ORZ02316.1"/>
    </source>
</evidence>
<keyword evidence="2" id="KW-0690">Ribosome biogenesis</keyword>
<dbReference type="FunFam" id="3.40.50.1010:FF:000006">
    <property type="entry name" value="rRNA-processing protein UTP23 homolog"/>
    <property type="match status" value="1"/>
</dbReference>
<comment type="similarity">
    <text evidence="6">Belongs to the UTP23/FCF1 family. UTP23 subfamily.</text>
</comment>
<feature type="domain" description="UTP23 sensor motif region" evidence="9">
    <location>
        <begin position="192"/>
        <end position="207"/>
    </location>
</feature>
<comment type="subcellular location">
    <subcellularLocation>
        <location evidence="1">Nucleus</location>
        <location evidence="1">Nucleolus</location>
    </subcellularLocation>
</comment>
<evidence type="ECO:0000259" key="9">
    <source>
        <dbReference type="Pfam" id="PF24779"/>
    </source>
</evidence>
<keyword evidence="4" id="KW-0539">Nucleus</keyword>
<comment type="function">
    <text evidence="5">Involved in rRNA-processing and ribosome biogenesis.</text>
</comment>
<protein>
    <recommendedName>
        <fullName evidence="7">U three protein 23</fullName>
    </recommendedName>
</protein>
<feature type="compositionally biased region" description="Basic and acidic residues" evidence="8">
    <location>
        <begin position="209"/>
        <end position="229"/>
    </location>
</feature>
<dbReference type="InterPro" id="IPR029060">
    <property type="entry name" value="PIN-like_dom_sf"/>
</dbReference>
<feature type="compositionally biased region" description="Basic residues" evidence="8">
    <location>
        <begin position="230"/>
        <end position="241"/>
    </location>
</feature>
<feature type="compositionally biased region" description="Polar residues" evidence="8">
    <location>
        <begin position="245"/>
        <end position="260"/>
    </location>
</feature>
<keyword evidence="11" id="KW-1185">Reference proteome</keyword>
<evidence type="ECO:0000256" key="3">
    <source>
        <dbReference type="ARBA" id="ARBA00022552"/>
    </source>
</evidence>
<evidence type="ECO:0000313" key="11">
    <source>
        <dbReference type="Proteomes" id="UP000242180"/>
    </source>
</evidence>
<dbReference type="InParanoid" id="A0A1X2HRW6"/>
<evidence type="ECO:0000256" key="4">
    <source>
        <dbReference type="ARBA" id="ARBA00023242"/>
    </source>
</evidence>
<dbReference type="SUPFAM" id="SSF88723">
    <property type="entry name" value="PIN domain-like"/>
    <property type="match status" value="1"/>
</dbReference>
<dbReference type="EMBL" id="MCGN01000001">
    <property type="protein sequence ID" value="ORZ02316.1"/>
    <property type="molecule type" value="Genomic_DNA"/>
</dbReference>
<feature type="compositionally biased region" description="Basic and acidic residues" evidence="8">
    <location>
        <begin position="179"/>
        <end position="189"/>
    </location>
</feature>
<feature type="region of interest" description="Disordered" evidence="8">
    <location>
        <begin position="179"/>
        <end position="260"/>
    </location>
</feature>
<dbReference type="InterPro" id="IPR006984">
    <property type="entry name" value="Fcf1/UTP23"/>
</dbReference>
<sequence length="260" mass="29776">MRPKRQHLYRRVMHTYGMTFGFRKPYQVLMDASFCEEAVRHHIRPQHDVTEVLQDQTKLFVTECVLQELRSKGEDENVKAIMTAKRCERRRCPHTAKPIPSAECLADVVGETNKFRYCVATQDLPLAQKLRAIPGVPIIHFQKTVLVLEALSKATKQYIENNTREKTAVPAKEAERLQSAKLIQEEDKPVHKKRKVKGPNPLSAKKKTRLPDPPKKKEKRKSEETDGKDTKKRKRTKKTKKNSGDAAQSNATTPDTTKDA</sequence>
<dbReference type="GO" id="GO:0000472">
    <property type="term" value="P:endonucleolytic cleavage to generate mature 5'-end of SSU-rRNA from (SSU-rRNA, 5.8S rRNA, LSU-rRNA)"/>
    <property type="evidence" value="ECO:0007669"/>
    <property type="project" value="EnsemblFungi"/>
</dbReference>
<dbReference type="OrthoDB" id="25675at2759"/>
<dbReference type="GO" id="GO:0032040">
    <property type="term" value="C:small-subunit processome"/>
    <property type="evidence" value="ECO:0007669"/>
    <property type="project" value="EnsemblFungi"/>
</dbReference>
<dbReference type="Pfam" id="PF04900">
    <property type="entry name" value="Fcf1"/>
    <property type="match status" value="1"/>
</dbReference>
<dbReference type="PANTHER" id="PTHR12416">
    <property type="entry name" value="RRNA-PROCESSING PROTEIN UTP23 HOMOLOG"/>
    <property type="match status" value="1"/>
</dbReference>
<dbReference type="Gene3D" id="3.40.50.1010">
    <property type="entry name" value="5'-nuclease"/>
    <property type="match status" value="1"/>
</dbReference>
<evidence type="ECO:0000256" key="8">
    <source>
        <dbReference type="SAM" id="MobiDB-lite"/>
    </source>
</evidence>
<evidence type="ECO:0000256" key="6">
    <source>
        <dbReference type="ARBA" id="ARBA00038503"/>
    </source>
</evidence>
<dbReference type="Pfam" id="PF24779">
    <property type="entry name" value="UTP23_sensor"/>
    <property type="match status" value="1"/>
</dbReference>
<dbReference type="GO" id="GO:0000447">
    <property type="term" value="P:endonucleolytic cleavage in ITS1 to separate SSU-rRNA from 5.8S rRNA and LSU-rRNA from tricistronic rRNA transcript (SSU-rRNA, 5.8S rRNA, LSU-rRNA)"/>
    <property type="evidence" value="ECO:0007669"/>
    <property type="project" value="EnsemblFungi"/>
</dbReference>
<proteinExistence type="inferred from homology"/>
<name>A0A1X2HRW6_SYNRA</name>
<keyword evidence="3" id="KW-0698">rRNA processing</keyword>
<evidence type="ECO:0000256" key="2">
    <source>
        <dbReference type="ARBA" id="ARBA00022517"/>
    </source>
</evidence>
<dbReference type="Proteomes" id="UP000242180">
    <property type="component" value="Unassembled WGS sequence"/>
</dbReference>